<dbReference type="InterPro" id="IPR036236">
    <property type="entry name" value="Znf_C2H2_sf"/>
</dbReference>
<keyword evidence="4 10" id="KW-0863">Zinc-finger</keyword>
<dbReference type="InterPro" id="IPR013087">
    <property type="entry name" value="Znf_C2H2_type"/>
</dbReference>
<proteinExistence type="inferred from homology"/>
<evidence type="ECO:0000313" key="13">
    <source>
        <dbReference type="Proteomes" id="UP000192247"/>
    </source>
</evidence>
<keyword evidence="13" id="KW-1185">Reference proteome</keyword>
<dbReference type="EMBL" id="MNPL01032667">
    <property type="protein sequence ID" value="OQR66393.1"/>
    <property type="molecule type" value="Genomic_DNA"/>
</dbReference>
<dbReference type="GO" id="GO:0000981">
    <property type="term" value="F:DNA-binding transcription factor activity, RNA polymerase II-specific"/>
    <property type="evidence" value="ECO:0007669"/>
    <property type="project" value="TreeGrafter"/>
</dbReference>
<dbReference type="FunFam" id="3.30.160.60:FF:000100">
    <property type="entry name" value="Zinc finger 45-like"/>
    <property type="match status" value="1"/>
</dbReference>
<reference evidence="12 13" key="1">
    <citation type="journal article" date="2017" name="Gigascience">
        <title>Draft genome of the honey bee ectoparasitic mite, Tropilaelaps mercedesae, is shaped by the parasitic life history.</title>
        <authorList>
            <person name="Dong X."/>
            <person name="Armstrong S.D."/>
            <person name="Xia D."/>
            <person name="Makepeace B.L."/>
            <person name="Darby A.C."/>
            <person name="Kadowaki T."/>
        </authorList>
    </citation>
    <scope>NUCLEOTIDE SEQUENCE [LARGE SCALE GENOMIC DNA]</scope>
    <source>
        <strain evidence="12">Wuxi-XJTLU</strain>
    </source>
</reference>
<dbReference type="InParanoid" id="A0A1V9WYN7"/>
<dbReference type="GO" id="GO:0000978">
    <property type="term" value="F:RNA polymerase II cis-regulatory region sequence-specific DNA binding"/>
    <property type="evidence" value="ECO:0007669"/>
    <property type="project" value="TreeGrafter"/>
</dbReference>
<evidence type="ECO:0000256" key="10">
    <source>
        <dbReference type="PROSITE-ProRule" id="PRU00042"/>
    </source>
</evidence>
<evidence type="ECO:0000256" key="9">
    <source>
        <dbReference type="ARBA" id="ARBA00038474"/>
    </source>
</evidence>
<keyword evidence="3" id="KW-0677">Repeat</keyword>
<dbReference type="PANTHER" id="PTHR23233:SF46">
    <property type="entry name" value="SAL-LIKE PROTEIN 3"/>
    <property type="match status" value="1"/>
</dbReference>
<feature type="domain" description="C2H2-type" evidence="11">
    <location>
        <begin position="61"/>
        <end position="84"/>
    </location>
</feature>
<evidence type="ECO:0000256" key="6">
    <source>
        <dbReference type="ARBA" id="ARBA00023015"/>
    </source>
</evidence>
<evidence type="ECO:0000256" key="8">
    <source>
        <dbReference type="ARBA" id="ARBA00023242"/>
    </source>
</evidence>
<dbReference type="GO" id="GO:0008270">
    <property type="term" value="F:zinc ion binding"/>
    <property type="evidence" value="ECO:0007669"/>
    <property type="project" value="UniProtKB-KW"/>
</dbReference>
<dbReference type="SMART" id="SM00355">
    <property type="entry name" value="ZnF_C2H2"/>
    <property type="match status" value="2"/>
</dbReference>
<evidence type="ECO:0000256" key="7">
    <source>
        <dbReference type="ARBA" id="ARBA00023163"/>
    </source>
</evidence>
<evidence type="ECO:0000256" key="5">
    <source>
        <dbReference type="ARBA" id="ARBA00022833"/>
    </source>
</evidence>
<keyword evidence="6" id="KW-0805">Transcription regulation</keyword>
<dbReference type="STRING" id="418985.A0A1V9WYN7"/>
<comment type="subcellular location">
    <subcellularLocation>
        <location evidence="1">Nucleus</location>
    </subcellularLocation>
</comment>
<dbReference type="AlphaFoldDB" id="A0A1V9WYN7"/>
<protein>
    <submittedName>
        <fullName evidence="12">Sal protein 1-like</fullName>
    </submittedName>
</protein>
<dbReference type="PROSITE" id="PS50157">
    <property type="entry name" value="ZINC_FINGER_C2H2_2"/>
    <property type="match status" value="2"/>
</dbReference>
<dbReference type="Gene3D" id="3.30.160.60">
    <property type="entry name" value="Classic Zinc Finger"/>
    <property type="match status" value="2"/>
</dbReference>
<dbReference type="SUPFAM" id="SSF57667">
    <property type="entry name" value="beta-beta-alpha zinc fingers"/>
    <property type="match status" value="1"/>
</dbReference>
<name>A0A1V9WYN7_9ACAR</name>
<comment type="similarity">
    <text evidence="9">Belongs to the sal C2H2-type zinc-finger protein family.</text>
</comment>
<keyword evidence="2" id="KW-0479">Metal-binding</keyword>
<organism evidence="12 13">
    <name type="scientific">Tropilaelaps mercedesae</name>
    <dbReference type="NCBI Taxonomy" id="418985"/>
    <lineage>
        <taxon>Eukaryota</taxon>
        <taxon>Metazoa</taxon>
        <taxon>Ecdysozoa</taxon>
        <taxon>Arthropoda</taxon>
        <taxon>Chelicerata</taxon>
        <taxon>Arachnida</taxon>
        <taxon>Acari</taxon>
        <taxon>Parasitiformes</taxon>
        <taxon>Mesostigmata</taxon>
        <taxon>Gamasina</taxon>
        <taxon>Dermanyssoidea</taxon>
        <taxon>Laelapidae</taxon>
        <taxon>Tropilaelaps</taxon>
    </lineage>
</organism>
<dbReference type="InterPro" id="IPR051565">
    <property type="entry name" value="Sal_C2H2-zinc-finger"/>
</dbReference>
<gene>
    <name evidence="12" type="ORF">BIW11_02359</name>
</gene>
<evidence type="ECO:0000256" key="4">
    <source>
        <dbReference type="ARBA" id="ARBA00022771"/>
    </source>
</evidence>
<dbReference type="GO" id="GO:0005634">
    <property type="term" value="C:nucleus"/>
    <property type="evidence" value="ECO:0007669"/>
    <property type="project" value="UniProtKB-SubCell"/>
</dbReference>
<dbReference type="Proteomes" id="UP000192247">
    <property type="component" value="Unassembled WGS sequence"/>
</dbReference>
<dbReference type="OrthoDB" id="6496232at2759"/>
<accession>A0A1V9WYN7</accession>
<feature type="domain" description="C2H2-type" evidence="11">
    <location>
        <begin position="32"/>
        <end position="59"/>
    </location>
</feature>
<evidence type="ECO:0000256" key="2">
    <source>
        <dbReference type="ARBA" id="ARBA00022723"/>
    </source>
</evidence>
<dbReference type="PROSITE" id="PS00028">
    <property type="entry name" value="ZINC_FINGER_C2H2_1"/>
    <property type="match status" value="2"/>
</dbReference>
<evidence type="ECO:0000256" key="3">
    <source>
        <dbReference type="ARBA" id="ARBA00022737"/>
    </source>
</evidence>
<keyword evidence="8" id="KW-0539">Nucleus</keyword>
<sequence length="208" mass="23409">MLSSPELTRSRFVHPSSPPERRLHCVEQRRRYSCPECGRLFTAKNNMKRHQQVHQPVRVKHTCPLCDKRFSWEQDLKVHIRMRHPDQLVDQTLYVDDAATSEALQRKQSSIICLVRVSNDTRTSSLPCDEPAMPDRVSHACVAFLIVRLALAVCSSATILRTASVPVPIPSAGLVDERLTQRKNGLGGRLVAPDSGSWGSAVELPQRR</sequence>
<evidence type="ECO:0000256" key="1">
    <source>
        <dbReference type="ARBA" id="ARBA00004123"/>
    </source>
</evidence>
<comment type="caution">
    <text evidence="12">The sequence shown here is derived from an EMBL/GenBank/DDBJ whole genome shotgun (WGS) entry which is preliminary data.</text>
</comment>
<keyword evidence="7" id="KW-0804">Transcription</keyword>
<evidence type="ECO:0000313" key="12">
    <source>
        <dbReference type="EMBL" id="OQR66393.1"/>
    </source>
</evidence>
<evidence type="ECO:0000259" key="11">
    <source>
        <dbReference type="PROSITE" id="PS50157"/>
    </source>
</evidence>
<keyword evidence="5" id="KW-0862">Zinc</keyword>
<dbReference type="Pfam" id="PF00096">
    <property type="entry name" value="zf-C2H2"/>
    <property type="match status" value="2"/>
</dbReference>
<dbReference type="PANTHER" id="PTHR23233">
    <property type="entry name" value="SAL-LIKE PROTEIN"/>
    <property type="match status" value="1"/>
</dbReference>